<evidence type="ECO:0000313" key="3">
    <source>
        <dbReference type="EMBL" id="CUK24972.1"/>
    </source>
</evidence>
<evidence type="ECO:0000256" key="1">
    <source>
        <dbReference type="ARBA" id="ARBA00022679"/>
    </source>
</evidence>
<dbReference type="InterPro" id="IPR011990">
    <property type="entry name" value="TPR-like_helical_dom_sf"/>
</dbReference>
<dbReference type="EMBL" id="CYUE01000006">
    <property type="protein sequence ID" value="CUK24972.1"/>
    <property type="molecule type" value="Genomic_DNA"/>
</dbReference>
<gene>
    <name evidence="3" type="ORF">TA5114_00761</name>
</gene>
<organism evidence="3 4">
    <name type="scientific">Cognatishimia activa</name>
    <dbReference type="NCBI Taxonomy" id="1715691"/>
    <lineage>
        <taxon>Bacteria</taxon>
        <taxon>Pseudomonadati</taxon>
        <taxon>Pseudomonadota</taxon>
        <taxon>Alphaproteobacteria</taxon>
        <taxon>Rhodobacterales</taxon>
        <taxon>Paracoccaceae</taxon>
        <taxon>Cognatishimia</taxon>
    </lineage>
</organism>
<evidence type="ECO:0000313" key="4">
    <source>
        <dbReference type="Proteomes" id="UP000051184"/>
    </source>
</evidence>
<dbReference type="SUPFAM" id="SSF52540">
    <property type="entry name" value="P-loop containing nucleoside triphosphate hydrolases"/>
    <property type="match status" value="1"/>
</dbReference>
<dbReference type="InterPro" id="IPR026634">
    <property type="entry name" value="TPST-like"/>
</dbReference>
<reference evidence="4" key="1">
    <citation type="submission" date="2015-09" db="EMBL/GenBank/DDBJ databases">
        <authorList>
            <person name="Rodrigo-Torres Lidia"/>
            <person name="Arahal R.David."/>
        </authorList>
    </citation>
    <scope>NUCLEOTIDE SEQUENCE [LARGE SCALE GENOMIC DNA]</scope>
    <source>
        <strain evidence="4">CECT 5114</strain>
    </source>
</reference>
<dbReference type="AlphaFoldDB" id="A0A0P1IMX0"/>
<sequence length="539" mass="59480">MPAALSVDKSLTLARQAAKKQDWITAYRNYKAVLNRFPSNKKAAKAVAELSKVAAPALLKRAKVEQDNGDWKAVNDLLRAAAFFAPGVVEIRTVLAESYIESGNPSAGLPIIDKLLAAEPNSALFHRIRGQALHELDRPDEAKKALRKALEIDPSYAKAHRAIGIVARSQGDLDEALSHFEAGLDITPNDANLYRHVVTLAPPKNDQDPHIVKLKGALAALGADNPKSIPLHLALFEALHKSGNREAAFSHLSKAKAVVSQQHPYDFQSDAVVAAFSKAQFSDAEWFQQEVKAPRLIFVTGLPRSGTTLTERILSCADDVQACGEQMIVQRAVIDLLGDVRQRKDPKLNHQDIAGLRESLLAAYAKISDGRSVQIDKMPLNFRWIGYLVAALPEARIVHLNRDPQAVAWSLYRHLFKGRGHDFMHSPEDIARFMILHRDLMAHWRKVCGARVFDLSYSELVNDQVTATKALADAVDLDWSDAWLSPEKATNHVRTSSVLQVTKPIYKNSDESWRVYESQLAPLTAALGQAGLISPEKVS</sequence>
<feature type="repeat" description="TPR" evidence="2">
    <location>
        <begin position="157"/>
        <end position="190"/>
    </location>
</feature>
<feature type="repeat" description="TPR" evidence="2">
    <location>
        <begin position="123"/>
        <end position="156"/>
    </location>
</feature>
<dbReference type="GO" id="GO:0008476">
    <property type="term" value="F:protein-tyrosine sulfotransferase activity"/>
    <property type="evidence" value="ECO:0007669"/>
    <property type="project" value="InterPro"/>
</dbReference>
<dbReference type="Proteomes" id="UP000051184">
    <property type="component" value="Unassembled WGS sequence"/>
</dbReference>
<accession>A0A0P1IMX0</accession>
<dbReference type="Gene3D" id="1.25.40.10">
    <property type="entry name" value="Tetratricopeptide repeat domain"/>
    <property type="match status" value="1"/>
</dbReference>
<keyword evidence="1" id="KW-0808">Transferase</keyword>
<protein>
    <submittedName>
        <fullName evidence="3">Tetratricopeptide repeat protein</fullName>
    </submittedName>
</protein>
<dbReference type="STRING" id="1715691.TA5113_02409"/>
<dbReference type="SMART" id="SM00028">
    <property type="entry name" value="TPR"/>
    <property type="match status" value="4"/>
</dbReference>
<dbReference type="PROSITE" id="PS50005">
    <property type="entry name" value="TPR"/>
    <property type="match status" value="2"/>
</dbReference>
<proteinExistence type="predicted"/>
<keyword evidence="2" id="KW-0802">TPR repeat</keyword>
<dbReference type="Gene3D" id="3.40.50.300">
    <property type="entry name" value="P-loop containing nucleotide triphosphate hydrolases"/>
    <property type="match status" value="1"/>
</dbReference>
<dbReference type="Pfam" id="PF13469">
    <property type="entry name" value="Sulfotransfer_3"/>
    <property type="match status" value="1"/>
</dbReference>
<evidence type="ECO:0000256" key="2">
    <source>
        <dbReference type="PROSITE-ProRule" id="PRU00339"/>
    </source>
</evidence>
<name>A0A0P1IMX0_9RHOB</name>
<keyword evidence="4" id="KW-1185">Reference proteome</keyword>
<dbReference type="RefSeq" id="WP_058313988.1">
    <property type="nucleotide sequence ID" value="NZ_CYTO01000024.1"/>
</dbReference>
<dbReference type="PANTHER" id="PTHR12788:SF10">
    <property type="entry name" value="PROTEIN-TYROSINE SULFOTRANSFERASE"/>
    <property type="match status" value="1"/>
</dbReference>
<dbReference type="SUPFAM" id="SSF48452">
    <property type="entry name" value="TPR-like"/>
    <property type="match status" value="1"/>
</dbReference>
<dbReference type="InterPro" id="IPR027417">
    <property type="entry name" value="P-loop_NTPase"/>
</dbReference>
<dbReference type="Pfam" id="PF13432">
    <property type="entry name" value="TPR_16"/>
    <property type="match status" value="1"/>
</dbReference>
<dbReference type="PANTHER" id="PTHR12788">
    <property type="entry name" value="PROTEIN-TYROSINE SULFOTRANSFERASE 2"/>
    <property type="match status" value="1"/>
</dbReference>
<dbReference type="InterPro" id="IPR019734">
    <property type="entry name" value="TPR_rpt"/>
</dbReference>
<dbReference type="OrthoDB" id="9800698at2"/>